<reference evidence="1 2" key="1">
    <citation type="journal article" date="2019" name="Sci. Rep.">
        <title>Orb-weaving spider Araneus ventricosus genome elucidates the spidroin gene catalogue.</title>
        <authorList>
            <person name="Kono N."/>
            <person name="Nakamura H."/>
            <person name="Ohtoshi R."/>
            <person name="Moran D.A.P."/>
            <person name="Shinohara A."/>
            <person name="Yoshida Y."/>
            <person name="Fujiwara M."/>
            <person name="Mori M."/>
            <person name="Tomita M."/>
            <person name="Arakawa K."/>
        </authorList>
    </citation>
    <scope>NUCLEOTIDE SEQUENCE [LARGE SCALE GENOMIC DNA]</scope>
</reference>
<proteinExistence type="predicted"/>
<accession>A0A4Y2HHU0</accession>
<gene>
    <name evidence="1" type="ORF">AVEN_66139_1</name>
</gene>
<dbReference type="AlphaFoldDB" id="A0A4Y2HHU0"/>
<keyword evidence="2" id="KW-1185">Reference proteome</keyword>
<evidence type="ECO:0000313" key="1">
    <source>
        <dbReference type="EMBL" id="GBM64954.1"/>
    </source>
</evidence>
<dbReference type="Proteomes" id="UP000499080">
    <property type="component" value="Unassembled WGS sequence"/>
</dbReference>
<sequence>MEKQMRNVHDAIRCLEYIIEDWWRASRHRGFRLRLESFEKVCLSLVDKGNDCSNFLHTARVKDDLLNVHAWLDDIPQVLNLWAPDDVAMYSILTVYATSAVSVF</sequence>
<dbReference type="EMBL" id="BGPR01001952">
    <property type="protein sequence ID" value="GBM64954.1"/>
    <property type="molecule type" value="Genomic_DNA"/>
</dbReference>
<evidence type="ECO:0000313" key="2">
    <source>
        <dbReference type="Proteomes" id="UP000499080"/>
    </source>
</evidence>
<name>A0A4Y2HHU0_ARAVE</name>
<protein>
    <submittedName>
        <fullName evidence="1">Uncharacterized protein</fullName>
    </submittedName>
</protein>
<comment type="caution">
    <text evidence="1">The sequence shown here is derived from an EMBL/GenBank/DDBJ whole genome shotgun (WGS) entry which is preliminary data.</text>
</comment>
<organism evidence="1 2">
    <name type="scientific">Araneus ventricosus</name>
    <name type="common">Orbweaver spider</name>
    <name type="synonym">Epeira ventricosa</name>
    <dbReference type="NCBI Taxonomy" id="182803"/>
    <lineage>
        <taxon>Eukaryota</taxon>
        <taxon>Metazoa</taxon>
        <taxon>Ecdysozoa</taxon>
        <taxon>Arthropoda</taxon>
        <taxon>Chelicerata</taxon>
        <taxon>Arachnida</taxon>
        <taxon>Araneae</taxon>
        <taxon>Araneomorphae</taxon>
        <taxon>Entelegynae</taxon>
        <taxon>Araneoidea</taxon>
        <taxon>Araneidae</taxon>
        <taxon>Araneus</taxon>
    </lineage>
</organism>